<dbReference type="WBParaSite" id="PS1159_v2.g7345.t1">
    <property type="protein sequence ID" value="PS1159_v2.g7345.t1"/>
    <property type="gene ID" value="PS1159_v2.g7345"/>
</dbReference>
<sequence>MAPNLKDDINSLKQKIQDENEINNYKLTEFHNEFSKNDVTCDALNQLNDDGFAYIKADFYGIEQNCKKLKELKNTYETLSKDPSPGNRYRAYTCYEWIPNEQNLKKQNSTQYFQSKEYNYIDGGNIRIFDPISSTFLENHILKDVIEKDIELAKQTGIINFDETFELGLHQIRYRAQGIEPAYSSPLWLHRDDEPLVFVHLFNLSENAIGGNNLIATTPKTITHIIQLKEPLETILLTKKYYHAVTPLGSANGDPAFRDILLVTFKKMKNDI</sequence>
<evidence type="ECO:0000313" key="2">
    <source>
        <dbReference type="WBParaSite" id="PS1159_v2.g7345.t1"/>
    </source>
</evidence>
<proteinExistence type="predicted"/>
<protein>
    <submittedName>
        <fullName evidence="2">Prolyl 4-hydroxylase alpha subunit Fe(2+) 2OG dioxygenase domain-containing protein</fullName>
    </submittedName>
</protein>
<dbReference type="Proteomes" id="UP000887580">
    <property type="component" value="Unplaced"/>
</dbReference>
<organism evidence="1 2">
    <name type="scientific">Panagrolaimus sp. PS1159</name>
    <dbReference type="NCBI Taxonomy" id="55785"/>
    <lineage>
        <taxon>Eukaryota</taxon>
        <taxon>Metazoa</taxon>
        <taxon>Ecdysozoa</taxon>
        <taxon>Nematoda</taxon>
        <taxon>Chromadorea</taxon>
        <taxon>Rhabditida</taxon>
        <taxon>Tylenchina</taxon>
        <taxon>Panagrolaimomorpha</taxon>
        <taxon>Panagrolaimoidea</taxon>
        <taxon>Panagrolaimidae</taxon>
        <taxon>Panagrolaimus</taxon>
    </lineage>
</organism>
<accession>A0AC35GPP8</accession>
<reference evidence="2" key="1">
    <citation type="submission" date="2022-11" db="UniProtKB">
        <authorList>
            <consortium name="WormBaseParasite"/>
        </authorList>
    </citation>
    <scope>IDENTIFICATION</scope>
</reference>
<name>A0AC35GPP8_9BILA</name>
<evidence type="ECO:0000313" key="1">
    <source>
        <dbReference type="Proteomes" id="UP000887580"/>
    </source>
</evidence>